<proteinExistence type="predicted"/>
<evidence type="ECO:0000313" key="2">
    <source>
        <dbReference type="Proteomes" id="UP000825701"/>
    </source>
</evidence>
<protein>
    <submittedName>
        <fullName evidence="1">Uncharacterized protein</fullName>
    </submittedName>
</protein>
<name>A0A9E6RAG8_9HYPH</name>
<reference evidence="1" key="1">
    <citation type="submission" date="2021-08" db="EMBL/GenBank/DDBJ databases">
        <authorList>
            <person name="Zhang H."/>
            <person name="Xu M."/>
            <person name="Yu Z."/>
            <person name="Yang L."/>
            <person name="Cai Y."/>
        </authorList>
    </citation>
    <scope>NUCLEOTIDE SEQUENCE</scope>
    <source>
        <strain evidence="1">CHL1</strain>
    </source>
</reference>
<dbReference type="KEGG" id="cmet:K6K41_02330"/>
<dbReference type="EMBL" id="CP081869">
    <property type="protein sequence ID" value="QZO00582.1"/>
    <property type="molecule type" value="Genomic_DNA"/>
</dbReference>
<keyword evidence="2" id="KW-1185">Reference proteome</keyword>
<organism evidence="1 2">
    <name type="scientific">Chenggangzhangella methanolivorans</name>
    <dbReference type="NCBI Taxonomy" id="1437009"/>
    <lineage>
        <taxon>Bacteria</taxon>
        <taxon>Pseudomonadati</taxon>
        <taxon>Pseudomonadota</taxon>
        <taxon>Alphaproteobacteria</taxon>
        <taxon>Hyphomicrobiales</taxon>
        <taxon>Methylopilaceae</taxon>
        <taxon>Chenggangzhangella</taxon>
    </lineage>
</organism>
<sequence length="291" mass="31500">MYDESIQRALKRHRIKPIVLPAQFMQALLENFSGADPVTQIITGTAGDGKTYHCREVWSALGGDEATWNKGTKVQTLAVGQRTLVIVKDLSELRDEESAELIAGVARDVTQPSSNTVYLLAANHGQLLEKLKAAPDTPEVRRLSDVVEDLLVTGGTDDREVRLNLSDLSRAPAAKMTSYIIDEIGGHEGWAGCDGCPAARDQACPILENRRRLTGADGHGKFRQRLASLVELSERNGGHFPVRQLLSLVANVILGHPDGRDGLMSCGDVPDIVASGRADLASVYRNVSART</sequence>
<accession>A0A9E6RAG8</accession>
<dbReference type="AlphaFoldDB" id="A0A9E6RAG8"/>
<gene>
    <name evidence="1" type="ORF">K6K41_02330</name>
</gene>
<dbReference type="RefSeq" id="WP_261403767.1">
    <property type="nucleotide sequence ID" value="NZ_CP081869.1"/>
</dbReference>
<dbReference type="Proteomes" id="UP000825701">
    <property type="component" value="Chromosome"/>
</dbReference>
<evidence type="ECO:0000313" key="1">
    <source>
        <dbReference type="EMBL" id="QZO00582.1"/>
    </source>
</evidence>